<protein>
    <submittedName>
        <fullName evidence="1">CLUMA_CG013810, isoform A</fullName>
    </submittedName>
</protein>
<accession>A0A1J1IJX3</accession>
<organism evidence="1 2">
    <name type="scientific">Clunio marinus</name>
    <dbReference type="NCBI Taxonomy" id="568069"/>
    <lineage>
        <taxon>Eukaryota</taxon>
        <taxon>Metazoa</taxon>
        <taxon>Ecdysozoa</taxon>
        <taxon>Arthropoda</taxon>
        <taxon>Hexapoda</taxon>
        <taxon>Insecta</taxon>
        <taxon>Pterygota</taxon>
        <taxon>Neoptera</taxon>
        <taxon>Endopterygota</taxon>
        <taxon>Diptera</taxon>
        <taxon>Nematocera</taxon>
        <taxon>Chironomoidea</taxon>
        <taxon>Chironomidae</taxon>
        <taxon>Clunio</taxon>
    </lineage>
</organism>
<name>A0A1J1IJX3_9DIPT</name>
<evidence type="ECO:0000313" key="2">
    <source>
        <dbReference type="Proteomes" id="UP000183832"/>
    </source>
</evidence>
<sequence>MSLPTSLFFYQQNNSKPLRGRDNNLDPMVVTPMRSMEKESLLVHLLMKKLEEAKNKKASQ</sequence>
<proteinExistence type="predicted"/>
<dbReference type="AlphaFoldDB" id="A0A1J1IJX3"/>
<keyword evidence="2" id="KW-1185">Reference proteome</keyword>
<gene>
    <name evidence="1" type="ORF">CLUMA_CG013810</name>
</gene>
<dbReference type="Proteomes" id="UP000183832">
    <property type="component" value="Unassembled WGS sequence"/>
</dbReference>
<reference evidence="1 2" key="1">
    <citation type="submission" date="2015-04" db="EMBL/GenBank/DDBJ databases">
        <authorList>
            <person name="Syromyatnikov M.Y."/>
            <person name="Popov V.N."/>
        </authorList>
    </citation>
    <scope>NUCLEOTIDE SEQUENCE [LARGE SCALE GENOMIC DNA]</scope>
</reference>
<evidence type="ECO:0000313" key="1">
    <source>
        <dbReference type="EMBL" id="CRL00549.1"/>
    </source>
</evidence>
<dbReference type="EMBL" id="CVRI01000054">
    <property type="protein sequence ID" value="CRL00549.1"/>
    <property type="molecule type" value="Genomic_DNA"/>
</dbReference>